<dbReference type="EMBL" id="LGRX02028203">
    <property type="protein sequence ID" value="KAK3248336.1"/>
    <property type="molecule type" value="Genomic_DNA"/>
</dbReference>
<keyword evidence="2" id="KW-1185">Reference proteome</keyword>
<comment type="caution">
    <text evidence="1">The sequence shown here is derived from an EMBL/GenBank/DDBJ whole genome shotgun (WGS) entry which is preliminary data.</text>
</comment>
<dbReference type="AlphaFoldDB" id="A0AAE0C4L3"/>
<protein>
    <submittedName>
        <fullName evidence="1">Uncharacterized protein</fullName>
    </submittedName>
</protein>
<dbReference type="Proteomes" id="UP001190700">
    <property type="component" value="Unassembled WGS sequence"/>
</dbReference>
<reference evidence="1 2" key="1">
    <citation type="journal article" date="2015" name="Genome Biol. Evol.">
        <title>Comparative Genomics of a Bacterivorous Green Alga Reveals Evolutionary Causalities and Consequences of Phago-Mixotrophic Mode of Nutrition.</title>
        <authorList>
            <person name="Burns J.A."/>
            <person name="Paasch A."/>
            <person name="Narechania A."/>
            <person name="Kim E."/>
        </authorList>
    </citation>
    <scope>NUCLEOTIDE SEQUENCE [LARGE SCALE GENOMIC DNA]</scope>
    <source>
        <strain evidence="1 2">PLY_AMNH</strain>
    </source>
</reference>
<evidence type="ECO:0000313" key="1">
    <source>
        <dbReference type="EMBL" id="KAK3248336.1"/>
    </source>
</evidence>
<gene>
    <name evidence="1" type="ORF">CYMTET_42194</name>
</gene>
<name>A0AAE0C4L3_9CHLO</name>
<organism evidence="1 2">
    <name type="scientific">Cymbomonas tetramitiformis</name>
    <dbReference type="NCBI Taxonomy" id="36881"/>
    <lineage>
        <taxon>Eukaryota</taxon>
        <taxon>Viridiplantae</taxon>
        <taxon>Chlorophyta</taxon>
        <taxon>Pyramimonadophyceae</taxon>
        <taxon>Pyramimonadales</taxon>
        <taxon>Pyramimonadaceae</taxon>
        <taxon>Cymbomonas</taxon>
    </lineage>
</organism>
<sequence length="1152" mass="129516">MGTVRLSTYISQWQDPATSVNALSILLILCGSGWHPARPNTLLANASHTNYTRDGYTAGTNITVAGTTLPWNKLMCLTPSDLQPLELPCPEGQPECQYYSLSFVYEEINANEWEAVPGWQKWQGSERRGEVSDVVQYTNAFHKDGESMYDQPIYDQLWMGESRMNVVNFTVGPYSSSLEGEAWWGPIDSRRHRLTLNLNVEDTNVSAGYLEWEYCGFDNSPCACNAAVNGGEGITIGVEERLLEWGNGSYIGCLVPEDILYAQDGEPSFDGWPWYEGSTVREVIPLTMYIEELWNMYGEGAAKLGFTVVEPPFYAQLYFGYQGWEDCADRYNCDQLRRLTGIQSATMRSHEIRTLSYNLPIPELETDVYSLHLFLDPDHVVNETHLPEGRHFYISFQTCWPPNLILGLNKLRVYEELKEGEKPTKPNRASWGTDLCLSSTQLQSWYAVGNNQVTENRTYFILEYEEHNNGYLPAGSFPNGGCGFEPERSKGGCAGWKNTMLLDGIKIQETALRPYLAANSKRFVNVTLDMGPPDDKEHVLEFRIDAFNAVPQYDSVSTTQDYLKYTTGRVHQVTIRFCDFGIDVEGGDEGMLVGEREIAVPWGDSICITEKDEMQYGYLDNLYLHMHLQYQIINRGPQDAYVYQSEARSWKTSLYYDGELLQYTTGGRLGSHGTSRWISDNRTMGLILGPIDTEIHTFTLKVDEDQQLLWSEPRGLPHPTNRSWSIKVMFCTEALRAANNGTCGCSGDLTVGDSVTIGKQEVAWGSHVCLGREDLYYEHDAYDNPASIYTSDIGTYALHYTEANVNPRGRLMEENWRNILLWDDATLQYASEPRPELQLGDSRQVWWNPGAVLTRDKFNHTLSLVLNAPISLALPDDPADSEGWNWAGNTWVYNGVAKTWHHQREVAGGLSIYNLSVSFCGLEATMDPSPGRSVIIGLQEVSWGDLVCVHSTDVAAKYYGRYGYGHYQYGAFFSYRDMNRGLEAAKLSYWNYIYLDDQLLFRDEIQPRLYTNGEIATGEERLTEHDFVAVPTSAEVPGVLQFGREPRDSWTDTEVHTLTIVSDATGIYSAGPRNFTIRLMYEEGFAAVGSPTQSGDTSTYGWDNIDGTWVKNSACPFSEFVVPLTPHLGSPVAQLSPSDPASEITCGAALSL</sequence>
<proteinExistence type="predicted"/>
<accession>A0AAE0C4L3</accession>
<evidence type="ECO:0000313" key="2">
    <source>
        <dbReference type="Proteomes" id="UP001190700"/>
    </source>
</evidence>